<dbReference type="SUPFAM" id="SSF55961">
    <property type="entry name" value="Bet v1-like"/>
    <property type="match status" value="1"/>
</dbReference>
<keyword evidence="2" id="KW-1185">Reference proteome</keyword>
<dbReference type="EMBL" id="RQGH01000039">
    <property type="protein sequence ID" value="TGL57831.1"/>
    <property type="molecule type" value="Genomic_DNA"/>
</dbReference>
<dbReference type="RefSeq" id="WP_135645377.1">
    <property type="nucleotide sequence ID" value="NZ_RQGH01000039.1"/>
</dbReference>
<dbReference type="AlphaFoldDB" id="A0A4Z1A200"/>
<evidence type="ECO:0000313" key="1">
    <source>
        <dbReference type="EMBL" id="TGL57831.1"/>
    </source>
</evidence>
<reference evidence="1" key="1">
    <citation type="journal article" date="2019" name="PLoS Negl. Trop. Dis.">
        <title>Revisiting the worldwide diversity of Leptospira species in the environment.</title>
        <authorList>
            <person name="Vincent A.T."/>
            <person name="Schiettekatte O."/>
            <person name="Bourhy P."/>
            <person name="Veyrier F.J."/>
            <person name="Picardeau M."/>
        </authorList>
    </citation>
    <scope>NUCLEOTIDE SEQUENCE [LARGE SCALE GENOMIC DNA]</scope>
    <source>
        <strain evidence="1">201702451</strain>
    </source>
</reference>
<sequence>MVWKQIRDIVGQKKWRSDITEIAILSVEPEIWKETNSNGYETVFQTIEISEPVKWVIQVKEPSYIQATWKGILIPKDRGTTVIFEESIEINSFPYRILSYLFFDLEKLMFTYLKDLSNALEEPWDERKVKTTME</sequence>
<protein>
    <recommendedName>
        <fullName evidence="3">SRPBCC family protein</fullName>
    </recommendedName>
</protein>
<proteinExistence type="predicted"/>
<evidence type="ECO:0000313" key="2">
    <source>
        <dbReference type="Proteomes" id="UP000297567"/>
    </source>
</evidence>
<comment type="caution">
    <text evidence="1">The sequence shown here is derived from an EMBL/GenBank/DDBJ whole genome shotgun (WGS) entry which is preliminary data.</text>
</comment>
<organism evidence="1 2">
    <name type="scientific">Leptospira jelokensis</name>
    <dbReference type="NCBI Taxonomy" id="2484931"/>
    <lineage>
        <taxon>Bacteria</taxon>
        <taxon>Pseudomonadati</taxon>
        <taxon>Spirochaetota</taxon>
        <taxon>Spirochaetia</taxon>
        <taxon>Leptospirales</taxon>
        <taxon>Leptospiraceae</taxon>
        <taxon>Leptospira</taxon>
    </lineage>
</organism>
<accession>A0A4Z1A200</accession>
<gene>
    <name evidence="1" type="ORF">EHQ62_17930</name>
</gene>
<dbReference type="Proteomes" id="UP000297567">
    <property type="component" value="Unassembled WGS sequence"/>
</dbReference>
<evidence type="ECO:0008006" key="3">
    <source>
        <dbReference type="Google" id="ProtNLM"/>
    </source>
</evidence>
<name>A0A4Z1A200_9LEPT</name>